<dbReference type="InterPro" id="IPR036890">
    <property type="entry name" value="HATPase_C_sf"/>
</dbReference>
<dbReference type="SMART" id="SM00387">
    <property type="entry name" value="HATPase_c"/>
    <property type="match status" value="1"/>
</dbReference>
<evidence type="ECO:0000256" key="13">
    <source>
        <dbReference type="ARBA" id="ARBA00023136"/>
    </source>
</evidence>
<dbReference type="EMBL" id="FNCP01000032">
    <property type="protein sequence ID" value="SDI28182.1"/>
    <property type="molecule type" value="Genomic_DNA"/>
</dbReference>
<dbReference type="GO" id="GO:0000155">
    <property type="term" value="F:phosphorelay sensor kinase activity"/>
    <property type="evidence" value="ECO:0007669"/>
    <property type="project" value="InterPro"/>
</dbReference>
<evidence type="ECO:0000313" key="17">
    <source>
        <dbReference type="EMBL" id="SDI28182.1"/>
    </source>
</evidence>
<dbReference type="InterPro" id="IPR005467">
    <property type="entry name" value="His_kinase_dom"/>
</dbReference>
<keyword evidence="7 14" id="KW-0812">Transmembrane</keyword>
<dbReference type="Pfam" id="PF02518">
    <property type="entry name" value="HATPase_c"/>
    <property type="match status" value="1"/>
</dbReference>
<dbReference type="InterPro" id="IPR036097">
    <property type="entry name" value="HisK_dim/P_sf"/>
</dbReference>
<evidence type="ECO:0000256" key="14">
    <source>
        <dbReference type="SAM" id="Phobius"/>
    </source>
</evidence>
<dbReference type="SMART" id="SM00388">
    <property type="entry name" value="HisKA"/>
    <property type="match status" value="1"/>
</dbReference>
<dbReference type="CDD" id="cd00075">
    <property type="entry name" value="HATPase"/>
    <property type="match status" value="1"/>
</dbReference>
<dbReference type="SUPFAM" id="SSF47384">
    <property type="entry name" value="Homodimeric domain of signal transducing histidine kinase"/>
    <property type="match status" value="1"/>
</dbReference>
<evidence type="ECO:0000256" key="8">
    <source>
        <dbReference type="ARBA" id="ARBA00022741"/>
    </source>
</evidence>
<evidence type="ECO:0000256" key="2">
    <source>
        <dbReference type="ARBA" id="ARBA00004651"/>
    </source>
</evidence>
<dbReference type="PANTHER" id="PTHR45528">
    <property type="entry name" value="SENSOR HISTIDINE KINASE CPXA"/>
    <property type="match status" value="1"/>
</dbReference>
<feature type="transmembrane region" description="Helical" evidence="14">
    <location>
        <begin position="208"/>
        <end position="230"/>
    </location>
</feature>
<dbReference type="InterPro" id="IPR004358">
    <property type="entry name" value="Sig_transdc_His_kin-like_C"/>
</dbReference>
<dbReference type="PROSITE" id="PS50109">
    <property type="entry name" value="HIS_KIN"/>
    <property type="match status" value="1"/>
</dbReference>
<dbReference type="Pfam" id="PF00512">
    <property type="entry name" value="HisKA"/>
    <property type="match status" value="1"/>
</dbReference>
<keyword evidence="4" id="KW-1003">Cell membrane</keyword>
<comment type="catalytic activity">
    <reaction evidence="1">
        <text>ATP + protein L-histidine = ADP + protein N-phospho-L-histidine.</text>
        <dbReference type="EC" id="2.7.13.3"/>
    </reaction>
</comment>
<sequence>MISKMKAIIKKITRTITIPKTNSLRFQLLSRSLLLMAGLLVIIGFFQYIFMQGFIYQNKVISVQNQVLSMPPDVWERLAGDYINELPDIIPDIKAGEEFGDKLPGNGHNKSPFFFLQDSTIAFYDLKGNFSVFSDSSADGVLPTKLDEKDYEDATRSKPNLNYKVIDQASGHEQLIVLQPIRSRDQLVGVVQVSINTKPLRDILTRQLLTFLLISFLALIGGMLAFIPVLRKTLVPLSKMVNTVEQIDAGNLAERLPVDQGQVEIDRLADSFNGMLERLETSFDAEKEAKEQMRRFVADASHELRTPLTSIHGFLEVLLRGAMNQPDKLHRSLTSMYTESERMKKLVQDLLLLAKLDRSPNIQLAEGELDEIITGMAPQLRLLAGNRKVTLKLASHSKCCFDEDKMKQVILNLFHNAVQHTDPEKGDIQIALEMVSGGVELTVRDNGSGIPAEHLPKLFDRFYRSDSSRTRKYGGAGLGLAITKSLVEHHCGRIRVESLAEEGTVFYVWLPQSCEE</sequence>
<evidence type="ECO:0000256" key="7">
    <source>
        <dbReference type="ARBA" id="ARBA00022692"/>
    </source>
</evidence>
<evidence type="ECO:0000259" key="16">
    <source>
        <dbReference type="PROSITE" id="PS50885"/>
    </source>
</evidence>
<dbReference type="InterPro" id="IPR050398">
    <property type="entry name" value="HssS/ArlS-like"/>
</dbReference>
<dbReference type="FunFam" id="1.10.287.130:FF:000001">
    <property type="entry name" value="Two-component sensor histidine kinase"/>
    <property type="match status" value="1"/>
</dbReference>
<comment type="subcellular location">
    <subcellularLocation>
        <location evidence="2">Cell membrane</location>
        <topology evidence="2">Multi-pass membrane protein</topology>
    </subcellularLocation>
</comment>
<protein>
    <recommendedName>
        <fullName evidence="3">histidine kinase</fullName>
        <ecNumber evidence="3">2.7.13.3</ecNumber>
    </recommendedName>
</protein>
<keyword evidence="8" id="KW-0547">Nucleotide-binding</keyword>
<dbReference type="GO" id="GO:0005524">
    <property type="term" value="F:ATP binding"/>
    <property type="evidence" value="ECO:0007669"/>
    <property type="project" value="UniProtKB-KW"/>
</dbReference>
<dbReference type="STRING" id="1121419.SAMN05443529_13210"/>
<dbReference type="GO" id="GO:0005886">
    <property type="term" value="C:plasma membrane"/>
    <property type="evidence" value="ECO:0007669"/>
    <property type="project" value="UniProtKB-SubCell"/>
</dbReference>
<evidence type="ECO:0000256" key="1">
    <source>
        <dbReference type="ARBA" id="ARBA00000085"/>
    </source>
</evidence>
<dbReference type="EC" id="2.7.13.3" evidence="3"/>
<keyword evidence="6" id="KW-0808">Transferase</keyword>
<accession>A0A1G8JAR8</accession>
<dbReference type="PANTHER" id="PTHR45528:SF1">
    <property type="entry name" value="SENSOR HISTIDINE KINASE CPXA"/>
    <property type="match status" value="1"/>
</dbReference>
<dbReference type="CDD" id="cd06225">
    <property type="entry name" value="HAMP"/>
    <property type="match status" value="1"/>
</dbReference>
<keyword evidence="9 17" id="KW-0418">Kinase</keyword>
<evidence type="ECO:0000256" key="10">
    <source>
        <dbReference type="ARBA" id="ARBA00022840"/>
    </source>
</evidence>
<keyword evidence="12" id="KW-0902">Two-component regulatory system</keyword>
<evidence type="ECO:0000256" key="6">
    <source>
        <dbReference type="ARBA" id="ARBA00022679"/>
    </source>
</evidence>
<dbReference type="FunFam" id="3.30.565.10:FF:000006">
    <property type="entry name" value="Sensor histidine kinase WalK"/>
    <property type="match status" value="1"/>
</dbReference>
<evidence type="ECO:0000259" key="15">
    <source>
        <dbReference type="PROSITE" id="PS50109"/>
    </source>
</evidence>
<dbReference type="Gene3D" id="1.10.287.130">
    <property type="match status" value="1"/>
</dbReference>
<evidence type="ECO:0000256" key="4">
    <source>
        <dbReference type="ARBA" id="ARBA00022475"/>
    </source>
</evidence>
<keyword evidence="13 14" id="KW-0472">Membrane</keyword>
<evidence type="ECO:0000256" key="9">
    <source>
        <dbReference type="ARBA" id="ARBA00022777"/>
    </source>
</evidence>
<reference evidence="18" key="1">
    <citation type="submission" date="2016-10" db="EMBL/GenBank/DDBJ databases">
        <authorList>
            <person name="Varghese N."/>
            <person name="Submissions S."/>
        </authorList>
    </citation>
    <scope>NUCLEOTIDE SEQUENCE [LARGE SCALE GENOMIC DNA]</scope>
    <source>
        <strain evidence="18">DSM 8344</strain>
    </source>
</reference>
<dbReference type="AlphaFoldDB" id="A0A1G8JAR8"/>
<keyword evidence="5" id="KW-0597">Phosphoprotein</keyword>
<dbReference type="PROSITE" id="PS50885">
    <property type="entry name" value="HAMP"/>
    <property type="match status" value="1"/>
</dbReference>
<dbReference type="InterPro" id="IPR003660">
    <property type="entry name" value="HAMP_dom"/>
</dbReference>
<organism evidence="17 18">
    <name type="scientific">Desulfosporosinus hippei DSM 8344</name>
    <dbReference type="NCBI Taxonomy" id="1121419"/>
    <lineage>
        <taxon>Bacteria</taxon>
        <taxon>Bacillati</taxon>
        <taxon>Bacillota</taxon>
        <taxon>Clostridia</taxon>
        <taxon>Eubacteriales</taxon>
        <taxon>Desulfitobacteriaceae</taxon>
        <taxon>Desulfosporosinus</taxon>
    </lineage>
</organism>
<dbReference type="Pfam" id="PF00672">
    <property type="entry name" value="HAMP"/>
    <property type="match status" value="1"/>
</dbReference>
<evidence type="ECO:0000256" key="5">
    <source>
        <dbReference type="ARBA" id="ARBA00022553"/>
    </source>
</evidence>
<dbReference type="PRINTS" id="PR00344">
    <property type="entry name" value="BCTRLSENSOR"/>
</dbReference>
<feature type="transmembrane region" description="Helical" evidence="14">
    <location>
        <begin position="33"/>
        <end position="56"/>
    </location>
</feature>
<feature type="domain" description="Histidine kinase" evidence="15">
    <location>
        <begin position="299"/>
        <end position="514"/>
    </location>
</feature>
<evidence type="ECO:0000256" key="3">
    <source>
        <dbReference type="ARBA" id="ARBA00012438"/>
    </source>
</evidence>
<evidence type="ECO:0000256" key="11">
    <source>
        <dbReference type="ARBA" id="ARBA00022989"/>
    </source>
</evidence>
<dbReference type="Proteomes" id="UP000198656">
    <property type="component" value="Unassembled WGS sequence"/>
</dbReference>
<name>A0A1G8JAR8_9FIRM</name>
<feature type="domain" description="HAMP" evidence="16">
    <location>
        <begin position="231"/>
        <end position="284"/>
    </location>
</feature>
<dbReference type="Gene3D" id="6.10.340.10">
    <property type="match status" value="1"/>
</dbReference>
<dbReference type="Gene3D" id="3.30.565.10">
    <property type="entry name" value="Histidine kinase-like ATPase, C-terminal domain"/>
    <property type="match status" value="1"/>
</dbReference>
<proteinExistence type="predicted"/>
<dbReference type="SUPFAM" id="SSF55874">
    <property type="entry name" value="ATPase domain of HSP90 chaperone/DNA topoisomerase II/histidine kinase"/>
    <property type="match status" value="1"/>
</dbReference>
<dbReference type="CDD" id="cd00082">
    <property type="entry name" value="HisKA"/>
    <property type="match status" value="1"/>
</dbReference>
<dbReference type="SUPFAM" id="SSF158472">
    <property type="entry name" value="HAMP domain-like"/>
    <property type="match status" value="1"/>
</dbReference>
<evidence type="ECO:0000313" key="18">
    <source>
        <dbReference type="Proteomes" id="UP000198656"/>
    </source>
</evidence>
<keyword evidence="18" id="KW-1185">Reference proteome</keyword>
<keyword evidence="11 14" id="KW-1133">Transmembrane helix</keyword>
<dbReference type="InterPro" id="IPR003594">
    <property type="entry name" value="HATPase_dom"/>
</dbReference>
<dbReference type="InterPro" id="IPR003661">
    <property type="entry name" value="HisK_dim/P_dom"/>
</dbReference>
<dbReference type="SMART" id="SM00304">
    <property type="entry name" value="HAMP"/>
    <property type="match status" value="1"/>
</dbReference>
<evidence type="ECO:0000256" key="12">
    <source>
        <dbReference type="ARBA" id="ARBA00023012"/>
    </source>
</evidence>
<keyword evidence="10" id="KW-0067">ATP-binding</keyword>
<gene>
    <name evidence="17" type="ORF">SAMN05443529_13210</name>
</gene>